<dbReference type="Pfam" id="PF05960">
    <property type="entry name" value="DUF885"/>
    <property type="match status" value="1"/>
</dbReference>
<dbReference type="EMBL" id="JANUGX010000001">
    <property type="protein sequence ID" value="MCS0587838.1"/>
    <property type="molecule type" value="Genomic_DNA"/>
</dbReference>
<dbReference type="RefSeq" id="WP_258843673.1">
    <property type="nucleotide sequence ID" value="NZ_JANUGX010000001.1"/>
</dbReference>
<evidence type="ECO:0000313" key="2">
    <source>
        <dbReference type="EMBL" id="MCS0587838.1"/>
    </source>
</evidence>
<proteinExistence type="predicted"/>
<accession>A0ABT2A0X3</accession>
<dbReference type="PANTHER" id="PTHR33361:SF2">
    <property type="entry name" value="DUF885 DOMAIN-CONTAINING PROTEIN"/>
    <property type="match status" value="1"/>
</dbReference>
<evidence type="ECO:0000256" key="1">
    <source>
        <dbReference type="SAM" id="SignalP"/>
    </source>
</evidence>
<dbReference type="PANTHER" id="PTHR33361">
    <property type="entry name" value="GLR0591 PROTEIN"/>
    <property type="match status" value="1"/>
</dbReference>
<gene>
    <name evidence="2" type="ORF">NX782_01300</name>
</gene>
<feature type="signal peptide" evidence="1">
    <location>
        <begin position="1"/>
        <end position="35"/>
    </location>
</feature>
<dbReference type="InterPro" id="IPR010281">
    <property type="entry name" value="DUF885"/>
</dbReference>
<comment type="caution">
    <text evidence="2">The sequence shown here is derived from an EMBL/GenBank/DDBJ whole genome shotgun (WGS) entry which is preliminary data.</text>
</comment>
<protein>
    <submittedName>
        <fullName evidence="2">DUF885 domain-containing protein</fullName>
    </submittedName>
</protein>
<reference evidence="2 3" key="1">
    <citation type="submission" date="2022-08" db="EMBL/GenBank/DDBJ databases">
        <title>Reclassification of Massilia species as members of the genera Telluria, Duganella, Pseudoduganella, Mokoshia gen. nov. and Zemynaea gen. nov. using orthogonal and non-orthogonal genome-based approaches.</title>
        <authorList>
            <person name="Bowman J.P."/>
        </authorList>
    </citation>
    <scope>NUCLEOTIDE SEQUENCE [LARGE SCALE GENOMIC DNA]</scope>
    <source>
        <strain evidence="2 3">LMG 28164</strain>
    </source>
</reference>
<keyword evidence="3" id="KW-1185">Reference proteome</keyword>
<keyword evidence="1" id="KW-0732">Signal</keyword>
<feature type="chain" id="PRO_5045170245" evidence="1">
    <location>
        <begin position="36"/>
        <end position="624"/>
    </location>
</feature>
<organism evidence="2 3">
    <name type="scientific">Massilia norwichensis</name>
    <dbReference type="NCBI Taxonomy" id="1442366"/>
    <lineage>
        <taxon>Bacteria</taxon>
        <taxon>Pseudomonadati</taxon>
        <taxon>Pseudomonadota</taxon>
        <taxon>Betaproteobacteria</taxon>
        <taxon>Burkholderiales</taxon>
        <taxon>Oxalobacteraceae</taxon>
        <taxon>Telluria group</taxon>
        <taxon>Massilia</taxon>
    </lineage>
</organism>
<dbReference type="Proteomes" id="UP001205560">
    <property type="component" value="Unassembled WGS sequence"/>
</dbReference>
<evidence type="ECO:0000313" key="3">
    <source>
        <dbReference type="Proteomes" id="UP001205560"/>
    </source>
</evidence>
<name>A0ABT2A0X3_9BURK</name>
<sequence length="624" mass="69330">MPQTRSRALHTLRRTAIASLFLPLTLIAVMPQAVAADAKPAVKAAEPEAKAAADKPNKAFDTWADRFAEDWVRANPQLATSTQYFAGAQQDALDRQLTPMTREQRRKMIELAKSGVARLDAFLAGPLGEEQRTSASVMRWSLANTVASEPFEDYSFVFNQFSGVQVGLVNFMTNTHPLRRASDLTGYMARLEQVGPRIDEALVRAREAAAKGLIPPRFILERAQYQVDLFLKPEAGQNVLVTTLDQRLAKLADVPEPVRAKAVSGAARIVEEKIRPAYQRVQAFMAEIHPRTTDRAGIDRLPGGLAAYQQALKTYTSTSLTAEQIHEIGLREVARIEGEMDRHLRSLGYTEGSIEERMKKLDASFQPKVAAGEDPRPAILEKYVAMVADAERRSKAIFNLTPRAPVEVRREPPLTEPSAAAHYSLPAPDGSRPGIFWVPMRGPSFDMVRMRSLSYHEAVPGHHFQLAIQQERSDLPKFRAQRIFGGGSAHSEGWALYAERLAVEQGWYEGDVPGLLGALGSELFRARRLVVDTGLHTKGWTRQQAIDYGIGAQEVERYVAWPGQACAYMVGMLRILELRDQARKELGDKFSLPAFHDVVLKNGSVPLDVLGEIVQRWVAQQKKA</sequence>